<proteinExistence type="predicted"/>
<dbReference type="PANTHER" id="PTHR35165:SF1">
    <property type="entry name" value="OS04G0577375 PROTEIN"/>
    <property type="match status" value="1"/>
</dbReference>
<dbReference type="Gramene" id="rna45692">
    <property type="protein sequence ID" value="RHN39650.1"/>
    <property type="gene ID" value="gene45692"/>
</dbReference>
<dbReference type="EnsemblPlants" id="KEH18593">
    <property type="protein sequence ID" value="KEH18593"/>
    <property type="gene ID" value="MTR_8g024630"/>
</dbReference>
<protein>
    <submittedName>
        <fullName evidence="3">Putative ATP-synthase-associated protein</fullName>
    </submittedName>
    <submittedName>
        <fullName evidence="2">Transmembrane protein, putative</fullName>
    </submittedName>
</protein>
<reference evidence="4" key="3">
    <citation type="submission" date="2015-04" db="UniProtKB">
        <authorList>
            <consortium name="EnsemblPlants"/>
        </authorList>
    </citation>
    <scope>IDENTIFICATION</scope>
    <source>
        <strain evidence="4">cv. Jemalong A17</strain>
    </source>
</reference>
<accession>A0A072TP17</accession>
<dbReference type="EMBL" id="PSQE01000008">
    <property type="protein sequence ID" value="RHN39650.1"/>
    <property type="molecule type" value="Genomic_DNA"/>
</dbReference>
<evidence type="ECO:0000313" key="3">
    <source>
        <dbReference type="EMBL" id="RHN39650.1"/>
    </source>
</evidence>
<evidence type="ECO:0000313" key="5">
    <source>
        <dbReference type="Proteomes" id="UP000002051"/>
    </source>
</evidence>
<dbReference type="Proteomes" id="UP000265566">
    <property type="component" value="Chromosome 8"/>
</dbReference>
<dbReference type="PANTHER" id="PTHR35165">
    <property type="entry name" value="OS08G0113900 PROTEIN"/>
    <property type="match status" value="1"/>
</dbReference>
<reference evidence="2 5" key="1">
    <citation type="journal article" date="2011" name="Nature">
        <title>The Medicago genome provides insight into the evolution of rhizobial symbioses.</title>
        <authorList>
            <person name="Young N.D."/>
            <person name="Debelle F."/>
            <person name="Oldroyd G.E."/>
            <person name="Geurts R."/>
            <person name="Cannon S.B."/>
            <person name="Udvardi M.K."/>
            <person name="Benedito V.A."/>
            <person name="Mayer K.F."/>
            <person name="Gouzy J."/>
            <person name="Schoof H."/>
            <person name="Van de Peer Y."/>
            <person name="Proost S."/>
            <person name="Cook D.R."/>
            <person name="Meyers B.C."/>
            <person name="Spannagl M."/>
            <person name="Cheung F."/>
            <person name="De Mita S."/>
            <person name="Krishnakumar V."/>
            <person name="Gundlach H."/>
            <person name="Zhou S."/>
            <person name="Mudge J."/>
            <person name="Bharti A.K."/>
            <person name="Murray J.D."/>
            <person name="Naoumkina M.A."/>
            <person name="Rosen B."/>
            <person name="Silverstein K.A."/>
            <person name="Tang H."/>
            <person name="Rombauts S."/>
            <person name="Zhao P.X."/>
            <person name="Zhou P."/>
            <person name="Barbe V."/>
            <person name="Bardou P."/>
            <person name="Bechner M."/>
            <person name="Bellec A."/>
            <person name="Berger A."/>
            <person name="Berges H."/>
            <person name="Bidwell S."/>
            <person name="Bisseling T."/>
            <person name="Choisne N."/>
            <person name="Couloux A."/>
            <person name="Denny R."/>
            <person name="Deshpande S."/>
            <person name="Dai X."/>
            <person name="Doyle J.J."/>
            <person name="Dudez A.M."/>
            <person name="Farmer A.D."/>
            <person name="Fouteau S."/>
            <person name="Franken C."/>
            <person name="Gibelin C."/>
            <person name="Gish J."/>
            <person name="Goldstein S."/>
            <person name="Gonzalez A.J."/>
            <person name="Green P.J."/>
            <person name="Hallab A."/>
            <person name="Hartog M."/>
            <person name="Hua A."/>
            <person name="Humphray S.J."/>
            <person name="Jeong D.H."/>
            <person name="Jing Y."/>
            <person name="Jocker A."/>
            <person name="Kenton S.M."/>
            <person name="Kim D.J."/>
            <person name="Klee K."/>
            <person name="Lai H."/>
            <person name="Lang C."/>
            <person name="Lin S."/>
            <person name="Macmil S.L."/>
            <person name="Magdelenat G."/>
            <person name="Matthews L."/>
            <person name="McCorrison J."/>
            <person name="Monaghan E.L."/>
            <person name="Mun J.H."/>
            <person name="Najar F.Z."/>
            <person name="Nicholson C."/>
            <person name="Noirot C."/>
            <person name="O'Bleness M."/>
            <person name="Paule C.R."/>
            <person name="Poulain J."/>
            <person name="Prion F."/>
            <person name="Qin B."/>
            <person name="Qu C."/>
            <person name="Retzel E.F."/>
            <person name="Riddle C."/>
            <person name="Sallet E."/>
            <person name="Samain S."/>
            <person name="Samson N."/>
            <person name="Sanders I."/>
            <person name="Saurat O."/>
            <person name="Scarpelli C."/>
            <person name="Schiex T."/>
            <person name="Segurens B."/>
            <person name="Severin A.J."/>
            <person name="Sherrier D.J."/>
            <person name="Shi R."/>
            <person name="Sims S."/>
            <person name="Singer S.R."/>
            <person name="Sinharoy S."/>
            <person name="Sterck L."/>
            <person name="Viollet A."/>
            <person name="Wang B.B."/>
            <person name="Wang K."/>
            <person name="Wang M."/>
            <person name="Wang X."/>
            <person name="Warfsmann J."/>
            <person name="Weissenbach J."/>
            <person name="White D.D."/>
            <person name="White J.D."/>
            <person name="Wiley G.B."/>
            <person name="Wincker P."/>
            <person name="Xing Y."/>
            <person name="Yang L."/>
            <person name="Yao Z."/>
            <person name="Ying F."/>
            <person name="Zhai J."/>
            <person name="Zhou L."/>
            <person name="Zuber A."/>
            <person name="Denarie J."/>
            <person name="Dixon R.A."/>
            <person name="May G.D."/>
            <person name="Schwartz D.C."/>
            <person name="Rogers J."/>
            <person name="Quetier F."/>
            <person name="Town C.D."/>
            <person name="Roe B.A."/>
        </authorList>
    </citation>
    <scope>NUCLEOTIDE SEQUENCE [LARGE SCALE GENOMIC DNA]</scope>
    <source>
        <strain evidence="2">A17</strain>
        <strain evidence="4 5">cv. Jemalong A17</strain>
    </source>
</reference>
<name>A0A072TP17_MEDTR</name>
<gene>
    <name evidence="2" type="ordered locus">MTR_8g024630</name>
    <name evidence="3" type="ORF">MtrunA17_Chr8g0346101</name>
</gene>
<dbReference type="AlphaFoldDB" id="A0A072TP17"/>
<evidence type="ECO:0000256" key="1">
    <source>
        <dbReference type="SAM" id="Phobius"/>
    </source>
</evidence>
<dbReference type="EMBL" id="CM001224">
    <property type="protein sequence ID" value="KEH18593.1"/>
    <property type="molecule type" value="Genomic_DNA"/>
</dbReference>
<keyword evidence="1" id="KW-0472">Membrane</keyword>
<dbReference type="Proteomes" id="UP000002051">
    <property type="component" value="Chromosome 8"/>
</dbReference>
<dbReference type="Pfam" id="PF16594">
    <property type="entry name" value="ATP-synt_Z"/>
    <property type="match status" value="1"/>
</dbReference>
<keyword evidence="1 2" id="KW-0812">Transmembrane</keyword>
<organism evidence="2 5">
    <name type="scientific">Medicago truncatula</name>
    <name type="common">Barrel medic</name>
    <name type="synonym">Medicago tribuloides</name>
    <dbReference type="NCBI Taxonomy" id="3880"/>
    <lineage>
        <taxon>Eukaryota</taxon>
        <taxon>Viridiplantae</taxon>
        <taxon>Streptophyta</taxon>
        <taxon>Embryophyta</taxon>
        <taxon>Tracheophyta</taxon>
        <taxon>Spermatophyta</taxon>
        <taxon>Magnoliopsida</taxon>
        <taxon>eudicotyledons</taxon>
        <taxon>Gunneridae</taxon>
        <taxon>Pentapetalae</taxon>
        <taxon>rosids</taxon>
        <taxon>fabids</taxon>
        <taxon>Fabales</taxon>
        <taxon>Fabaceae</taxon>
        <taxon>Papilionoideae</taxon>
        <taxon>50 kb inversion clade</taxon>
        <taxon>NPAAA clade</taxon>
        <taxon>Hologalegina</taxon>
        <taxon>IRL clade</taxon>
        <taxon>Trifolieae</taxon>
        <taxon>Medicago</taxon>
    </lineage>
</organism>
<sequence length="113" mass="13380">MEQTKEVENGDYNESKRIITKQYMMILVFSLLISMLGGSLLGWWHHKYHSTNRQLWMVPFGLIFFLTPLIIWFSLFISHLFISKSDEELEDASNISHLIQIHPMDESICHPKR</sequence>
<evidence type="ECO:0000313" key="2">
    <source>
        <dbReference type="EMBL" id="KEH18593.1"/>
    </source>
</evidence>
<keyword evidence="5" id="KW-1185">Reference proteome</keyword>
<dbReference type="HOGENOM" id="CLU_171361_0_0_1"/>
<feature type="transmembrane region" description="Helical" evidence="1">
    <location>
        <begin position="56"/>
        <end position="77"/>
    </location>
</feature>
<evidence type="ECO:0000313" key="4">
    <source>
        <dbReference type="EnsemblPlants" id="KEH18593"/>
    </source>
</evidence>
<reference evidence="2 5" key="2">
    <citation type="journal article" date="2014" name="BMC Genomics">
        <title>An improved genome release (version Mt4.0) for the model legume Medicago truncatula.</title>
        <authorList>
            <person name="Tang H."/>
            <person name="Krishnakumar V."/>
            <person name="Bidwell S."/>
            <person name="Rosen B."/>
            <person name="Chan A."/>
            <person name="Zhou S."/>
            <person name="Gentzbittel L."/>
            <person name="Childs K.L."/>
            <person name="Yandell M."/>
            <person name="Gundlach H."/>
            <person name="Mayer K.F."/>
            <person name="Schwartz D.C."/>
            <person name="Town C.D."/>
        </authorList>
    </citation>
    <scope>GENOME REANNOTATION</scope>
    <source>
        <strain evidence="2">A17</strain>
        <strain evidence="4 5">cv. Jemalong A17</strain>
    </source>
</reference>
<reference evidence="3" key="4">
    <citation type="journal article" date="2018" name="Nat. Plants">
        <title>Whole-genome landscape of Medicago truncatula symbiotic genes.</title>
        <authorList>
            <person name="Pecrix Y."/>
            <person name="Gamas P."/>
            <person name="Carrere S."/>
        </authorList>
    </citation>
    <scope>NUCLEOTIDE SEQUENCE</scope>
    <source>
        <tissue evidence="3">Leaves</tissue>
    </source>
</reference>
<dbReference type="InterPro" id="IPR032238">
    <property type="entry name" value="ATP-synth_Z"/>
</dbReference>
<keyword evidence="1" id="KW-1133">Transmembrane helix</keyword>
<feature type="transmembrane region" description="Helical" evidence="1">
    <location>
        <begin position="23"/>
        <end position="44"/>
    </location>
</feature>